<keyword evidence="3" id="KW-1003">Cell membrane</keyword>
<feature type="transmembrane region" description="Helical" evidence="7">
    <location>
        <begin position="76"/>
        <end position="103"/>
    </location>
</feature>
<evidence type="ECO:0000256" key="4">
    <source>
        <dbReference type="ARBA" id="ARBA00022692"/>
    </source>
</evidence>
<keyword evidence="4 7" id="KW-0812">Transmembrane</keyword>
<name>A0A0R1VUN9_9LACO</name>
<keyword evidence="5 7" id="KW-1133">Transmembrane helix</keyword>
<evidence type="ECO:0000256" key="2">
    <source>
        <dbReference type="ARBA" id="ARBA00022448"/>
    </source>
</evidence>
<dbReference type="InterPro" id="IPR004776">
    <property type="entry name" value="Mem_transp_PIN-like"/>
</dbReference>
<evidence type="ECO:0000313" key="9">
    <source>
        <dbReference type="Proteomes" id="UP000051451"/>
    </source>
</evidence>
<dbReference type="STRING" id="1423750.FC89_GL000583"/>
<keyword evidence="9" id="KW-1185">Reference proteome</keyword>
<protein>
    <submittedName>
        <fullName evidence="8">Auxin Efflux Carrier</fullName>
    </submittedName>
</protein>
<dbReference type="PANTHER" id="PTHR36838">
    <property type="entry name" value="AUXIN EFFLUX CARRIER FAMILY PROTEIN"/>
    <property type="match status" value="1"/>
</dbReference>
<proteinExistence type="predicted"/>
<feature type="transmembrane region" description="Helical" evidence="7">
    <location>
        <begin position="115"/>
        <end position="137"/>
    </location>
</feature>
<sequence length="204" mass="22514">MFGQISVPYLLVYYIVNTIIIWTLGVWVIAADDPTIDKKKGQKVKFDLSHLIPAPLWGFIVALPFIYIPWLKTHLLVNFVSMTLTDIGGLVTPLSLIYIGIILKQFGISSIKIDFHLILTLIGRFIISPVIMAVIVFAGLKMGIQMNGIFHKTLIIQAATPTLAVLPILASNYHSDVKFATNVVVATSTLFIVVVPVIMVLQSI</sequence>
<dbReference type="Proteomes" id="UP000051451">
    <property type="component" value="Unassembled WGS sequence"/>
</dbReference>
<feature type="transmembrane region" description="Helical" evidence="7">
    <location>
        <begin position="12"/>
        <end position="30"/>
    </location>
</feature>
<evidence type="ECO:0000313" key="8">
    <source>
        <dbReference type="EMBL" id="KRM06438.1"/>
    </source>
</evidence>
<evidence type="ECO:0000256" key="5">
    <source>
        <dbReference type="ARBA" id="ARBA00022989"/>
    </source>
</evidence>
<gene>
    <name evidence="8" type="ORF">FC89_GL000583</name>
</gene>
<dbReference type="PATRIC" id="fig|1423750.3.peg.602"/>
<feature type="transmembrane region" description="Helical" evidence="7">
    <location>
        <begin position="182"/>
        <end position="201"/>
    </location>
</feature>
<reference evidence="8 9" key="1">
    <citation type="journal article" date="2015" name="Genome Announc.">
        <title>Expanding the biotechnology potential of lactobacilli through comparative genomics of 213 strains and associated genera.</title>
        <authorList>
            <person name="Sun Z."/>
            <person name="Harris H.M."/>
            <person name="McCann A."/>
            <person name="Guo C."/>
            <person name="Argimon S."/>
            <person name="Zhang W."/>
            <person name="Yang X."/>
            <person name="Jeffery I.B."/>
            <person name="Cooney J.C."/>
            <person name="Kagawa T.F."/>
            <person name="Liu W."/>
            <person name="Song Y."/>
            <person name="Salvetti E."/>
            <person name="Wrobel A."/>
            <person name="Rasinkangas P."/>
            <person name="Parkhill J."/>
            <person name="Rea M.C."/>
            <person name="O'Sullivan O."/>
            <person name="Ritari J."/>
            <person name="Douillard F.P."/>
            <person name="Paul Ross R."/>
            <person name="Yang R."/>
            <person name="Briner A.E."/>
            <person name="Felis G.E."/>
            <person name="de Vos W.M."/>
            <person name="Barrangou R."/>
            <person name="Klaenhammer T.R."/>
            <person name="Caufield P.W."/>
            <person name="Cui Y."/>
            <person name="Zhang H."/>
            <person name="O'Toole P.W."/>
        </authorList>
    </citation>
    <scope>NUCLEOTIDE SEQUENCE [LARGE SCALE GENOMIC DNA]</scope>
    <source>
        <strain evidence="8 9">DSM 18630</strain>
    </source>
</reference>
<dbReference type="AlphaFoldDB" id="A0A0R1VUN9"/>
<feature type="transmembrane region" description="Helical" evidence="7">
    <location>
        <begin position="51"/>
        <end position="70"/>
    </location>
</feature>
<evidence type="ECO:0000256" key="7">
    <source>
        <dbReference type="SAM" id="Phobius"/>
    </source>
</evidence>
<dbReference type="GO" id="GO:0055085">
    <property type="term" value="P:transmembrane transport"/>
    <property type="evidence" value="ECO:0007669"/>
    <property type="project" value="InterPro"/>
</dbReference>
<evidence type="ECO:0000256" key="1">
    <source>
        <dbReference type="ARBA" id="ARBA00004141"/>
    </source>
</evidence>
<dbReference type="PANTHER" id="PTHR36838:SF1">
    <property type="entry name" value="SLR1864 PROTEIN"/>
    <property type="match status" value="1"/>
</dbReference>
<evidence type="ECO:0000256" key="3">
    <source>
        <dbReference type="ARBA" id="ARBA00022475"/>
    </source>
</evidence>
<dbReference type="EMBL" id="AZGB01000015">
    <property type="protein sequence ID" value="KRM06438.1"/>
    <property type="molecule type" value="Genomic_DNA"/>
</dbReference>
<comment type="subcellular location">
    <subcellularLocation>
        <location evidence="1">Membrane</location>
        <topology evidence="1">Multi-pass membrane protein</topology>
    </subcellularLocation>
</comment>
<accession>A0A0R1VUN9</accession>
<keyword evidence="6 7" id="KW-0472">Membrane</keyword>
<organism evidence="8 9">
    <name type="scientific">Liquorilactobacillus ghanensis DSM 18630</name>
    <dbReference type="NCBI Taxonomy" id="1423750"/>
    <lineage>
        <taxon>Bacteria</taxon>
        <taxon>Bacillati</taxon>
        <taxon>Bacillota</taxon>
        <taxon>Bacilli</taxon>
        <taxon>Lactobacillales</taxon>
        <taxon>Lactobacillaceae</taxon>
        <taxon>Liquorilactobacillus</taxon>
    </lineage>
</organism>
<dbReference type="Pfam" id="PF03547">
    <property type="entry name" value="Mem_trans"/>
    <property type="match status" value="1"/>
</dbReference>
<comment type="caution">
    <text evidence="8">The sequence shown here is derived from an EMBL/GenBank/DDBJ whole genome shotgun (WGS) entry which is preliminary data.</text>
</comment>
<keyword evidence="2" id="KW-0813">Transport</keyword>
<feature type="transmembrane region" description="Helical" evidence="7">
    <location>
        <begin position="149"/>
        <end position="170"/>
    </location>
</feature>
<evidence type="ECO:0000256" key="6">
    <source>
        <dbReference type="ARBA" id="ARBA00023136"/>
    </source>
</evidence>
<dbReference type="GO" id="GO:0016020">
    <property type="term" value="C:membrane"/>
    <property type="evidence" value="ECO:0007669"/>
    <property type="project" value="UniProtKB-SubCell"/>
</dbReference>